<evidence type="ECO:0000313" key="5">
    <source>
        <dbReference type="Proteomes" id="UP000051373"/>
    </source>
</evidence>
<evidence type="ECO:0000259" key="3">
    <source>
        <dbReference type="PROSITE" id="PS50106"/>
    </source>
</evidence>
<feature type="coiled-coil region" evidence="2">
    <location>
        <begin position="138"/>
        <end position="165"/>
    </location>
</feature>
<dbReference type="InterPro" id="IPR036034">
    <property type="entry name" value="PDZ_sf"/>
</dbReference>
<dbReference type="AlphaFoldDB" id="A0A0S8FUJ8"/>
<evidence type="ECO:0000256" key="2">
    <source>
        <dbReference type="SAM" id="Coils"/>
    </source>
</evidence>
<feature type="domain" description="PDZ" evidence="3">
    <location>
        <begin position="24"/>
        <end position="74"/>
    </location>
</feature>
<reference evidence="4 5" key="1">
    <citation type="journal article" date="2015" name="Microbiome">
        <title>Genomic resolution of linkages in carbon, nitrogen, and sulfur cycling among widespread estuary sediment bacteria.</title>
        <authorList>
            <person name="Baker B.J."/>
            <person name="Lazar C.S."/>
            <person name="Teske A.P."/>
            <person name="Dick G.J."/>
        </authorList>
    </citation>
    <scope>NUCLEOTIDE SEQUENCE [LARGE SCALE GENOMIC DNA]</scope>
    <source>
        <strain evidence="4">SM23_42</strain>
    </source>
</reference>
<evidence type="ECO:0000256" key="1">
    <source>
        <dbReference type="ARBA" id="ARBA00010541"/>
    </source>
</evidence>
<dbReference type="PANTHER" id="PTHR22939:SF129">
    <property type="entry name" value="SERINE PROTEASE HTRA2, MITOCHONDRIAL"/>
    <property type="match status" value="1"/>
</dbReference>
<dbReference type="PROSITE" id="PS50106">
    <property type="entry name" value="PDZ"/>
    <property type="match status" value="1"/>
</dbReference>
<gene>
    <name evidence="4" type="ORF">AMJ83_02785</name>
</gene>
<accession>A0A0S8FUJ8</accession>
<evidence type="ECO:0000313" key="4">
    <source>
        <dbReference type="EMBL" id="KPK64360.1"/>
    </source>
</evidence>
<dbReference type="Proteomes" id="UP000051373">
    <property type="component" value="Unassembled WGS sequence"/>
</dbReference>
<name>A0A0S8FUJ8_UNCW3</name>
<dbReference type="Pfam" id="PF13180">
    <property type="entry name" value="PDZ_2"/>
    <property type="match status" value="1"/>
</dbReference>
<dbReference type="SUPFAM" id="SSF50156">
    <property type="entry name" value="PDZ domain-like"/>
    <property type="match status" value="1"/>
</dbReference>
<dbReference type="EMBL" id="LJUJ01000003">
    <property type="protein sequence ID" value="KPK64360.1"/>
    <property type="molecule type" value="Genomic_DNA"/>
</dbReference>
<protein>
    <recommendedName>
        <fullName evidence="3">PDZ domain-containing protein</fullName>
    </recommendedName>
</protein>
<organism evidence="4 5">
    <name type="scientific">candidate division WOR_3 bacterium SM23_42</name>
    <dbReference type="NCBI Taxonomy" id="1703779"/>
    <lineage>
        <taxon>Bacteria</taxon>
        <taxon>Bacteria division WOR-3</taxon>
    </lineage>
</organism>
<dbReference type="PANTHER" id="PTHR22939">
    <property type="entry name" value="SERINE PROTEASE FAMILY S1C HTRA-RELATED"/>
    <property type="match status" value="1"/>
</dbReference>
<comment type="caution">
    <text evidence="4">The sequence shown here is derived from an EMBL/GenBank/DDBJ whole genome shotgun (WGS) entry which is preliminary data.</text>
</comment>
<dbReference type="SMART" id="SM00228">
    <property type="entry name" value="PDZ"/>
    <property type="match status" value="1"/>
</dbReference>
<keyword evidence="2" id="KW-0175">Coiled coil</keyword>
<proteinExistence type="inferred from homology"/>
<dbReference type="InterPro" id="IPR001478">
    <property type="entry name" value="PDZ"/>
</dbReference>
<dbReference type="STRING" id="1703779.AMJ83_02785"/>
<dbReference type="Gene3D" id="2.30.42.10">
    <property type="match status" value="1"/>
</dbReference>
<sequence>MRAITAVTVLAFPLLLLGGQEAVGYLGVSTHGLSEAMRIALDIDHGVIVERVHEDSPAEKAGVEVGDIITKIDDDLVNDYKALKRAVAARPNERVSMTIYRRGKKLSKAVTLSEREPSKLKLEMDIPDIPDFKITVNAEEIKQAIEEIKAELEKVKEELKQLKKQY</sequence>
<comment type="similarity">
    <text evidence="1">Belongs to the peptidase S1C family.</text>
</comment>